<comment type="caution">
    <text evidence="1">The sequence shown here is derived from an EMBL/GenBank/DDBJ whole genome shotgun (WGS) entry which is preliminary data.</text>
</comment>
<dbReference type="EMBL" id="QCYY01000789">
    <property type="protein sequence ID" value="ROT82670.1"/>
    <property type="molecule type" value="Genomic_DNA"/>
</dbReference>
<accession>A0A3R7MHG8</accession>
<name>A0A3R7MHG8_PENVA</name>
<keyword evidence="2" id="KW-1185">Reference proteome</keyword>
<dbReference type="SUPFAM" id="SSF52490">
    <property type="entry name" value="Tubulin nucleotide-binding domain-like"/>
    <property type="match status" value="1"/>
</dbReference>
<reference evidence="1 2" key="2">
    <citation type="submission" date="2019-01" db="EMBL/GenBank/DDBJ databases">
        <title>The decoding of complex shrimp genome reveals the adaptation for benthos swimmer, frequently molting mechanism and breeding impact on genome.</title>
        <authorList>
            <person name="Sun Y."/>
            <person name="Gao Y."/>
            <person name="Yu Y."/>
        </authorList>
    </citation>
    <scope>NUCLEOTIDE SEQUENCE [LARGE SCALE GENOMIC DNA]</scope>
    <source>
        <tissue evidence="1">Muscle</tissue>
    </source>
</reference>
<dbReference type="Gene3D" id="3.40.50.1440">
    <property type="entry name" value="Tubulin/FtsZ, GTPase domain"/>
    <property type="match status" value="1"/>
</dbReference>
<sequence>MSTPTTCSTLSATPFCLMKIPTTCVLNAFNPTDPRAHDYPHSLCSQNLQPSRPMTTPTTCPTYHPTPSTATPLPVLPVIRVLISQSGLGHHKINCPNKALDEVRTGTYRELFSPSTLITGKEDAANNYARGHYTDW</sequence>
<dbReference type="STRING" id="6689.A0A3R7MHG8"/>
<reference evidence="1 2" key="1">
    <citation type="submission" date="2018-04" db="EMBL/GenBank/DDBJ databases">
        <authorList>
            <person name="Zhang X."/>
            <person name="Yuan J."/>
            <person name="Li F."/>
            <person name="Xiang J."/>
        </authorList>
    </citation>
    <scope>NUCLEOTIDE SEQUENCE [LARGE SCALE GENOMIC DNA]</scope>
    <source>
        <tissue evidence="1">Muscle</tissue>
    </source>
</reference>
<dbReference type="Proteomes" id="UP000283509">
    <property type="component" value="Unassembled WGS sequence"/>
</dbReference>
<evidence type="ECO:0000313" key="1">
    <source>
        <dbReference type="EMBL" id="ROT82670.1"/>
    </source>
</evidence>
<organism evidence="1 2">
    <name type="scientific">Penaeus vannamei</name>
    <name type="common">Whiteleg shrimp</name>
    <name type="synonym">Litopenaeus vannamei</name>
    <dbReference type="NCBI Taxonomy" id="6689"/>
    <lineage>
        <taxon>Eukaryota</taxon>
        <taxon>Metazoa</taxon>
        <taxon>Ecdysozoa</taxon>
        <taxon>Arthropoda</taxon>
        <taxon>Crustacea</taxon>
        <taxon>Multicrustacea</taxon>
        <taxon>Malacostraca</taxon>
        <taxon>Eumalacostraca</taxon>
        <taxon>Eucarida</taxon>
        <taxon>Decapoda</taxon>
        <taxon>Dendrobranchiata</taxon>
        <taxon>Penaeoidea</taxon>
        <taxon>Penaeidae</taxon>
        <taxon>Penaeus</taxon>
    </lineage>
</organism>
<dbReference type="AlphaFoldDB" id="A0A3R7MHG8"/>
<proteinExistence type="predicted"/>
<protein>
    <submittedName>
        <fullName evidence="1">Tubulin alpha-3E chain</fullName>
    </submittedName>
</protein>
<gene>
    <name evidence="1" type="ORF">C7M84_024146</name>
</gene>
<evidence type="ECO:0000313" key="2">
    <source>
        <dbReference type="Proteomes" id="UP000283509"/>
    </source>
</evidence>
<dbReference type="InterPro" id="IPR036525">
    <property type="entry name" value="Tubulin/FtsZ_GTPase_sf"/>
</dbReference>